<evidence type="ECO:0000313" key="3">
    <source>
        <dbReference type="Proteomes" id="UP000252795"/>
    </source>
</evidence>
<gene>
    <name evidence="2" type="ORF">DET51_11427</name>
    <name evidence="1" type="ORF">DET64_11427</name>
</gene>
<evidence type="ECO:0000313" key="2">
    <source>
        <dbReference type="EMBL" id="RCW30741.1"/>
    </source>
</evidence>
<dbReference type="EMBL" id="QNSA01000014">
    <property type="protein sequence ID" value="RBP69262.1"/>
    <property type="molecule type" value="Genomic_DNA"/>
</dbReference>
<evidence type="ECO:0000313" key="4">
    <source>
        <dbReference type="Proteomes" id="UP000253065"/>
    </source>
</evidence>
<name>A0A368UV46_MARNT</name>
<organism evidence="2 3">
    <name type="scientific">Marinobacter nauticus</name>
    <name type="common">Marinobacter hydrocarbonoclasticus</name>
    <name type="synonym">Marinobacter aquaeolei</name>
    <dbReference type="NCBI Taxonomy" id="2743"/>
    <lineage>
        <taxon>Bacteria</taxon>
        <taxon>Pseudomonadati</taxon>
        <taxon>Pseudomonadota</taxon>
        <taxon>Gammaproteobacteria</taxon>
        <taxon>Pseudomonadales</taxon>
        <taxon>Marinobacteraceae</taxon>
        <taxon>Marinobacter</taxon>
    </lineage>
</organism>
<proteinExistence type="predicted"/>
<dbReference type="Proteomes" id="UP000252795">
    <property type="component" value="Unassembled WGS sequence"/>
</dbReference>
<accession>A0A368UV46</accession>
<comment type="caution">
    <text evidence="2">The sequence shown here is derived from an EMBL/GenBank/DDBJ whole genome shotgun (WGS) entry which is preliminary data.</text>
</comment>
<protein>
    <submittedName>
        <fullName evidence="2">Transposase-like protein DUF772</fullName>
    </submittedName>
</protein>
<evidence type="ECO:0000313" key="1">
    <source>
        <dbReference type="EMBL" id="RBP69262.1"/>
    </source>
</evidence>
<sequence>MLRVHCMELFLNLSDPAMEVAPYEIEPMRHFAALKLDRLPDERAILILRHFVEQHGSGKALFKEAKHLEKNA</sequence>
<dbReference type="AlphaFoldDB" id="A0A368UV46"/>
<dbReference type="EMBL" id="QPJB01000014">
    <property type="protein sequence ID" value="RCW30741.1"/>
    <property type="molecule type" value="Genomic_DNA"/>
</dbReference>
<reference evidence="2 3" key="1">
    <citation type="submission" date="2018-07" db="EMBL/GenBank/DDBJ databases">
        <title>Freshwater and sediment microbial communities from various areas in North America, analyzing microbe dynamics in response to fracking.</title>
        <authorList>
            <person name="Lamendella R."/>
        </authorList>
    </citation>
    <scope>NUCLEOTIDE SEQUENCE [LARGE SCALE GENOMIC DNA]</scope>
    <source>
        <strain evidence="2 3">114E</strain>
        <strain evidence="1 4">114E_o</strain>
    </source>
</reference>
<keyword evidence="4" id="KW-1185">Reference proteome</keyword>
<dbReference type="Proteomes" id="UP000253065">
    <property type="component" value="Unassembled WGS sequence"/>
</dbReference>